<feature type="compositionally biased region" description="Low complexity" evidence="1">
    <location>
        <begin position="70"/>
        <end position="79"/>
    </location>
</feature>
<dbReference type="AlphaFoldDB" id="A0A813FR00"/>
<feature type="non-terminal residue" evidence="2">
    <location>
        <position position="262"/>
    </location>
</feature>
<feature type="compositionally biased region" description="Polar residues" evidence="1">
    <location>
        <begin position="242"/>
        <end position="254"/>
    </location>
</feature>
<dbReference type="EMBL" id="CAJNNV010025198">
    <property type="protein sequence ID" value="CAE8613074.1"/>
    <property type="molecule type" value="Genomic_DNA"/>
</dbReference>
<organism evidence="2 3">
    <name type="scientific">Polarella glacialis</name>
    <name type="common">Dinoflagellate</name>
    <dbReference type="NCBI Taxonomy" id="89957"/>
    <lineage>
        <taxon>Eukaryota</taxon>
        <taxon>Sar</taxon>
        <taxon>Alveolata</taxon>
        <taxon>Dinophyceae</taxon>
        <taxon>Suessiales</taxon>
        <taxon>Suessiaceae</taxon>
        <taxon>Polarella</taxon>
    </lineage>
</organism>
<gene>
    <name evidence="2" type="ORF">PGLA1383_LOCUS30853</name>
</gene>
<proteinExistence type="predicted"/>
<evidence type="ECO:0000256" key="1">
    <source>
        <dbReference type="SAM" id="MobiDB-lite"/>
    </source>
</evidence>
<accession>A0A813FR00</accession>
<feature type="region of interest" description="Disordered" evidence="1">
    <location>
        <begin position="234"/>
        <end position="254"/>
    </location>
</feature>
<evidence type="ECO:0000313" key="3">
    <source>
        <dbReference type="Proteomes" id="UP000654075"/>
    </source>
</evidence>
<sequence>SQTAPGRPAVQVVRDEKSSSGLFEFPGLGDARASRELRAPPAPPRSHPRESAMNLDLGADDRRSRPQPQPMVVPLMLPLKQLRKASSGPVGQDEADTAGGKAPPPGAAHAVPQAPSPPFADPPKPSYLSLQLGGLQAISPLASSKASHSGMLPQIQTVTPARSGRPAAITLSQSPSSLAVGSGACMLRSHTVPSLGSSLPLQAPQPTHHAPRLVKAASQVNPCRVLAASGSRSDTHVMGVRQTPSAAQTPSVAQTLSAALAS</sequence>
<feature type="region of interest" description="Disordered" evidence="1">
    <location>
        <begin position="1"/>
        <end position="127"/>
    </location>
</feature>
<name>A0A813FR00_POLGL</name>
<feature type="compositionally biased region" description="Pro residues" evidence="1">
    <location>
        <begin position="114"/>
        <end position="125"/>
    </location>
</feature>
<keyword evidence="3" id="KW-1185">Reference proteome</keyword>
<dbReference type="Proteomes" id="UP000654075">
    <property type="component" value="Unassembled WGS sequence"/>
</dbReference>
<protein>
    <submittedName>
        <fullName evidence="2">Uncharacterized protein</fullName>
    </submittedName>
</protein>
<reference evidence="2" key="1">
    <citation type="submission" date="2021-02" db="EMBL/GenBank/DDBJ databases">
        <authorList>
            <person name="Dougan E. K."/>
            <person name="Rhodes N."/>
            <person name="Thang M."/>
            <person name="Chan C."/>
        </authorList>
    </citation>
    <scope>NUCLEOTIDE SEQUENCE</scope>
</reference>
<comment type="caution">
    <text evidence="2">The sequence shown here is derived from an EMBL/GenBank/DDBJ whole genome shotgun (WGS) entry which is preliminary data.</text>
</comment>
<evidence type="ECO:0000313" key="2">
    <source>
        <dbReference type="EMBL" id="CAE8613074.1"/>
    </source>
</evidence>
<feature type="compositionally biased region" description="Low complexity" evidence="1">
    <location>
        <begin position="97"/>
        <end position="113"/>
    </location>
</feature>